<dbReference type="RefSeq" id="WP_282912693.1">
    <property type="nucleotide sequence ID" value="NZ_JAGRPV010000001.1"/>
</dbReference>
<gene>
    <name evidence="1" type="ORF">KB449_34530</name>
</gene>
<organism evidence="1 2">
    <name type="scientific">Cohnella hashimotonis</name>
    <dbReference type="NCBI Taxonomy" id="2826895"/>
    <lineage>
        <taxon>Bacteria</taxon>
        <taxon>Bacillati</taxon>
        <taxon>Bacillota</taxon>
        <taxon>Bacilli</taxon>
        <taxon>Bacillales</taxon>
        <taxon>Paenibacillaceae</taxon>
        <taxon>Cohnella</taxon>
    </lineage>
</organism>
<dbReference type="PANTHER" id="PTHR38479:SF2">
    <property type="entry name" value="WINGED HELIX DNA-BINDING DOMAIN-CONTAINING PROTEIN"/>
    <property type="match status" value="1"/>
</dbReference>
<dbReference type="InterPro" id="IPR009351">
    <property type="entry name" value="AlkZ-like"/>
</dbReference>
<sequence>MNERPSESHSKSKDFAAAETLDRGALNRALLARQMLLGRQRMSALEAIERLCGLQAQAPMAPYYALWARLERFEPAELESLLLGREAVRIALMRATLHLVSTRDALSLRPLLQPVQDRGLAGAFGKRLAGLDLDAIAALGREWTAERPLSFAELGARLAERWPDRDPEALAIAVRARVPLAQTPPRGLWGRSGQALHVPLEAWTELAPQEESCTNEALVMRYLSAFGPASVKDMQAWSGLTKLQEAVRRLGPKLVRFRSEQGTELFDLPDAPRPDANTVSPPRYLGEFDQMLLAYADRSRILSEARKKRVFTANGIVRPVFLLDGIVAGKWEIRRERSDALLVVEPFVTLSADDREALADEGARLLSFAAQGCNHDIQFASGSVED</sequence>
<name>A0ABT6TTB0_9BACL</name>
<dbReference type="PANTHER" id="PTHR38479">
    <property type="entry name" value="LMO0824 PROTEIN"/>
    <property type="match status" value="1"/>
</dbReference>
<dbReference type="Pfam" id="PF06224">
    <property type="entry name" value="AlkZ-like"/>
    <property type="match status" value="1"/>
</dbReference>
<reference evidence="1" key="1">
    <citation type="submission" date="2023-04" db="EMBL/GenBank/DDBJ databases">
        <title>Comparative genomic analysis of Cohnella hashimotonis sp. nov., isolated from the International Space Station.</title>
        <authorList>
            <person name="Venkateswaran K."/>
            <person name="Simpson A."/>
        </authorList>
    </citation>
    <scope>NUCLEOTIDE SEQUENCE</scope>
    <source>
        <strain evidence="1">F6_2S_P_1</strain>
    </source>
</reference>
<proteinExistence type="predicted"/>
<evidence type="ECO:0000313" key="2">
    <source>
        <dbReference type="Proteomes" id="UP001161691"/>
    </source>
</evidence>
<protein>
    <submittedName>
        <fullName evidence="1">Winged helix DNA-binding domain-containing protein</fullName>
    </submittedName>
</protein>
<dbReference type="GO" id="GO:0003677">
    <property type="term" value="F:DNA binding"/>
    <property type="evidence" value="ECO:0007669"/>
    <property type="project" value="UniProtKB-KW"/>
</dbReference>
<accession>A0ABT6TTB0</accession>
<dbReference type="EMBL" id="JAGRPV010000001">
    <property type="protein sequence ID" value="MDI4650098.1"/>
    <property type="molecule type" value="Genomic_DNA"/>
</dbReference>
<keyword evidence="1" id="KW-0238">DNA-binding</keyword>
<keyword evidence="2" id="KW-1185">Reference proteome</keyword>
<dbReference type="Proteomes" id="UP001161691">
    <property type="component" value="Unassembled WGS sequence"/>
</dbReference>
<evidence type="ECO:0000313" key="1">
    <source>
        <dbReference type="EMBL" id="MDI4650098.1"/>
    </source>
</evidence>
<comment type="caution">
    <text evidence="1">The sequence shown here is derived from an EMBL/GenBank/DDBJ whole genome shotgun (WGS) entry which is preliminary data.</text>
</comment>